<dbReference type="EMBL" id="JAUJYO010000014">
    <property type="protein sequence ID" value="KAK1298151.1"/>
    <property type="molecule type" value="Genomic_DNA"/>
</dbReference>
<keyword evidence="2" id="KW-0372">Hormone</keyword>
<reference evidence="5" key="2">
    <citation type="submission" date="2023-06" db="EMBL/GenBank/DDBJ databases">
        <authorList>
            <person name="Ma L."/>
            <person name="Liu K.-W."/>
            <person name="Li Z."/>
            <person name="Hsiao Y.-Y."/>
            <person name="Qi Y."/>
            <person name="Fu T."/>
            <person name="Tang G."/>
            <person name="Zhang D."/>
            <person name="Sun W.-H."/>
            <person name="Liu D.-K."/>
            <person name="Li Y."/>
            <person name="Chen G.-Z."/>
            <person name="Liu X.-D."/>
            <person name="Liao X.-Y."/>
            <person name="Jiang Y.-T."/>
            <person name="Yu X."/>
            <person name="Hao Y."/>
            <person name="Huang J."/>
            <person name="Zhao X.-W."/>
            <person name="Ke S."/>
            <person name="Chen Y.-Y."/>
            <person name="Wu W.-L."/>
            <person name="Hsu J.-L."/>
            <person name="Lin Y.-F."/>
            <person name="Huang M.-D."/>
            <person name="Li C.-Y."/>
            <person name="Huang L."/>
            <person name="Wang Z.-W."/>
            <person name="Zhao X."/>
            <person name="Zhong W.-Y."/>
            <person name="Peng D.-H."/>
            <person name="Ahmad S."/>
            <person name="Lan S."/>
            <person name="Zhang J.-S."/>
            <person name="Tsai W.-C."/>
            <person name="Van De Peer Y."/>
            <person name="Liu Z.-J."/>
        </authorList>
    </citation>
    <scope>NUCLEOTIDE SEQUENCE</scope>
    <source>
        <strain evidence="5">CP</strain>
        <tissue evidence="5">Leaves</tissue>
    </source>
</reference>
<dbReference type="Pfam" id="PF05498">
    <property type="entry name" value="RALF"/>
    <property type="match status" value="1"/>
</dbReference>
<proteinExistence type="inferred from homology"/>
<keyword evidence="6" id="KW-1185">Reference proteome</keyword>
<keyword evidence="4" id="KW-1015">Disulfide bond</keyword>
<protein>
    <submittedName>
        <fullName evidence="5">Uncharacterized protein</fullName>
    </submittedName>
</protein>
<gene>
    <name evidence="5" type="ORF">QJS10_CPB14g01651</name>
</gene>
<evidence type="ECO:0000313" key="6">
    <source>
        <dbReference type="Proteomes" id="UP001180020"/>
    </source>
</evidence>
<dbReference type="AlphaFoldDB" id="A0AAV9DB92"/>
<organism evidence="5 6">
    <name type="scientific">Acorus calamus</name>
    <name type="common">Sweet flag</name>
    <dbReference type="NCBI Taxonomy" id="4465"/>
    <lineage>
        <taxon>Eukaryota</taxon>
        <taxon>Viridiplantae</taxon>
        <taxon>Streptophyta</taxon>
        <taxon>Embryophyta</taxon>
        <taxon>Tracheophyta</taxon>
        <taxon>Spermatophyta</taxon>
        <taxon>Magnoliopsida</taxon>
        <taxon>Liliopsida</taxon>
        <taxon>Acoraceae</taxon>
        <taxon>Acorus</taxon>
    </lineage>
</organism>
<evidence type="ECO:0000256" key="2">
    <source>
        <dbReference type="ARBA" id="ARBA00022702"/>
    </source>
</evidence>
<name>A0AAV9DB92_ACOCL</name>
<evidence type="ECO:0000256" key="1">
    <source>
        <dbReference type="ARBA" id="ARBA00009178"/>
    </source>
</evidence>
<dbReference type="GO" id="GO:0005179">
    <property type="term" value="F:hormone activity"/>
    <property type="evidence" value="ECO:0007669"/>
    <property type="project" value="UniProtKB-KW"/>
</dbReference>
<comment type="similarity">
    <text evidence="1">Belongs to the plant rapid alkalinization factor (RALF) family.</text>
</comment>
<evidence type="ECO:0000256" key="4">
    <source>
        <dbReference type="ARBA" id="ARBA00023157"/>
    </source>
</evidence>
<evidence type="ECO:0000313" key="5">
    <source>
        <dbReference type="EMBL" id="KAK1298151.1"/>
    </source>
</evidence>
<sequence>MDDLKGLKGYTELTALFMEAGAAYDRMYDAVKPEDGGGWVGGDVIPCNGPFKSNCRPSAPVNPPSRGCESVEQCQGWWSYC</sequence>
<dbReference type="Proteomes" id="UP001180020">
    <property type="component" value="Unassembled WGS sequence"/>
</dbReference>
<dbReference type="InterPro" id="IPR008801">
    <property type="entry name" value="RALF"/>
</dbReference>
<comment type="caution">
    <text evidence="5">The sequence shown here is derived from an EMBL/GenBank/DDBJ whole genome shotgun (WGS) entry which is preliminary data.</text>
</comment>
<accession>A0AAV9DB92</accession>
<keyword evidence="3" id="KW-0732">Signal</keyword>
<evidence type="ECO:0000256" key="3">
    <source>
        <dbReference type="ARBA" id="ARBA00022729"/>
    </source>
</evidence>
<reference evidence="5" key="1">
    <citation type="journal article" date="2023" name="Nat. Commun.">
        <title>Diploid and tetraploid genomes of Acorus and the evolution of monocots.</title>
        <authorList>
            <person name="Ma L."/>
            <person name="Liu K.W."/>
            <person name="Li Z."/>
            <person name="Hsiao Y.Y."/>
            <person name="Qi Y."/>
            <person name="Fu T."/>
            <person name="Tang G.D."/>
            <person name="Zhang D."/>
            <person name="Sun W.H."/>
            <person name="Liu D.K."/>
            <person name="Li Y."/>
            <person name="Chen G.Z."/>
            <person name="Liu X.D."/>
            <person name="Liao X.Y."/>
            <person name="Jiang Y.T."/>
            <person name="Yu X."/>
            <person name="Hao Y."/>
            <person name="Huang J."/>
            <person name="Zhao X.W."/>
            <person name="Ke S."/>
            <person name="Chen Y.Y."/>
            <person name="Wu W.L."/>
            <person name="Hsu J.L."/>
            <person name="Lin Y.F."/>
            <person name="Huang M.D."/>
            <person name="Li C.Y."/>
            <person name="Huang L."/>
            <person name="Wang Z.W."/>
            <person name="Zhao X."/>
            <person name="Zhong W.Y."/>
            <person name="Peng D.H."/>
            <person name="Ahmad S."/>
            <person name="Lan S."/>
            <person name="Zhang J.S."/>
            <person name="Tsai W.C."/>
            <person name="Van de Peer Y."/>
            <person name="Liu Z.J."/>
        </authorList>
    </citation>
    <scope>NUCLEOTIDE SEQUENCE</scope>
    <source>
        <strain evidence="5">CP</strain>
    </source>
</reference>